<evidence type="ECO:0000256" key="6">
    <source>
        <dbReference type="ARBA" id="ARBA00037937"/>
    </source>
</evidence>
<keyword evidence="1 7" id="KW-1003">Cell membrane</keyword>
<sequence>MTSVEEPASNAALAGGDALMGMAALGKVAMALAVIVGIIFLCRLVLLRLGAGRNAQGAVKVVAATPVGSRERVVVVEVQDRWLVLGVGNGRVSHLESLPSPPLADGSAVSTSEPSGFAQRLASALGRQAPGGRQ</sequence>
<accession>A0A4V3DQG2</accession>
<evidence type="ECO:0000256" key="7">
    <source>
        <dbReference type="RuleBase" id="RU362064"/>
    </source>
</evidence>
<keyword evidence="2 7" id="KW-0812">Transmembrane</keyword>
<dbReference type="InterPro" id="IPR052205">
    <property type="entry name" value="FliO/MopB"/>
</dbReference>
<dbReference type="GO" id="GO:0009425">
    <property type="term" value="C:bacterial-type flagellum basal body"/>
    <property type="evidence" value="ECO:0007669"/>
    <property type="project" value="UniProtKB-SubCell"/>
</dbReference>
<dbReference type="InterPro" id="IPR022781">
    <property type="entry name" value="Flagellar_biosynth_FliO"/>
</dbReference>
<protein>
    <recommendedName>
        <fullName evidence="7">Flagellar protein</fullName>
    </recommendedName>
</protein>
<evidence type="ECO:0000256" key="3">
    <source>
        <dbReference type="ARBA" id="ARBA00022989"/>
    </source>
</evidence>
<dbReference type="Proteomes" id="UP000295212">
    <property type="component" value="Unassembled WGS sequence"/>
</dbReference>
<dbReference type="PANTHER" id="PTHR38766:SF1">
    <property type="entry name" value="FLAGELLAR PROTEIN FLIO"/>
    <property type="match status" value="1"/>
</dbReference>
<evidence type="ECO:0000256" key="5">
    <source>
        <dbReference type="ARBA" id="ARBA00023143"/>
    </source>
</evidence>
<comment type="caution">
    <text evidence="9">The sequence shown here is derived from an EMBL/GenBank/DDBJ whole genome shotgun (WGS) entry which is preliminary data.</text>
</comment>
<keyword evidence="4 7" id="KW-0472">Membrane</keyword>
<gene>
    <name evidence="9" type="ORF">DFP85_10421</name>
</gene>
<evidence type="ECO:0000256" key="8">
    <source>
        <dbReference type="SAM" id="MobiDB-lite"/>
    </source>
</evidence>
<dbReference type="EMBL" id="SNZJ01000004">
    <property type="protein sequence ID" value="TDR56106.1"/>
    <property type="molecule type" value="Genomic_DNA"/>
</dbReference>
<feature type="transmembrane region" description="Helical" evidence="7">
    <location>
        <begin position="28"/>
        <end position="46"/>
    </location>
</feature>
<name>A0A4V3DQG2_9GAMM</name>
<evidence type="ECO:0000313" key="9">
    <source>
        <dbReference type="EMBL" id="TDR56106.1"/>
    </source>
</evidence>
<comment type="similarity">
    <text evidence="6 7">Belongs to the FliO/MopB family.</text>
</comment>
<dbReference type="NCBIfam" id="TIGR03500">
    <property type="entry name" value="FliO_TIGR"/>
    <property type="match status" value="1"/>
</dbReference>
<dbReference type="Pfam" id="PF04347">
    <property type="entry name" value="FliO"/>
    <property type="match status" value="1"/>
</dbReference>
<dbReference type="GO" id="GO:0044781">
    <property type="term" value="P:bacterial-type flagellum organization"/>
    <property type="evidence" value="ECO:0007669"/>
    <property type="project" value="UniProtKB-UniRule"/>
</dbReference>
<comment type="subcellular location">
    <subcellularLocation>
        <location evidence="7">Cell membrane</location>
    </subcellularLocation>
    <subcellularLocation>
        <location evidence="7">Bacterial flagellum basal body</location>
    </subcellularLocation>
</comment>
<proteinExistence type="inferred from homology"/>
<keyword evidence="3 7" id="KW-1133">Transmembrane helix</keyword>
<dbReference type="OrthoDB" id="6897726at2"/>
<keyword evidence="9" id="KW-0969">Cilium</keyword>
<evidence type="ECO:0000313" key="10">
    <source>
        <dbReference type="Proteomes" id="UP000295212"/>
    </source>
</evidence>
<evidence type="ECO:0000256" key="2">
    <source>
        <dbReference type="ARBA" id="ARBA00022692"/>
    </source>
</evidence>
<organism evidence="9 10">
    <name type="scientific">Halomonas ventosae</name>
    <dbReference type="NCBI Taxonomy" id="229007"/>
    <lineage>
        <taxon>Bacteria</taxon>
        <taxon>Pseudomonadati</taxon>
        <taxon>Pseudomonadota</taxon>
        <taxon>Gammaproteobacteria</taxon>
        <taxon>Oceanospirillales</taxon>
        <taxon>Halomonadaceae</taxon>
        <taxon>Halomonas</taxon>
    </lineage>
</organism>
<keyword evidence="5 7" id="KW-0975">Bacterial flagellum</keyword>
<evidence type="ECO:0000256" key="4">
    <source>
        <dbReference type="ARBA" id="ARBA00023136"/>
    </source>
</evidence>
<reference evidence="9 10" key="1">
    <citation type="submission" date="2019-03" db="EMBL/GenBank/DDBJ databases">
        <title>Genomic Encyclopedia of Type Strains, Phase III (KMG-III): the genomes of soil and plant-associated and newly described type strains.</title>
        <authorList>
            <person name="Whitman W."/>
        </authorList>
    </citation>
    <scope>NUCLEOTIDE SEQUENCE [LARGE SCALE GENOMIC DNA]</scope>
    <source>
        <strain evidence="9 10">CECT 5797</strain>
    </source>
</reference>
<dbReference type="GO" id="GO:0005886">
    <property type="term" value="C:plasma membrane"/>
    <property type="evidence" value="ECO:0007669"/>
    <property type="project" value="UniProtKB-SubCell"/>
</dbReference>
<keyword evidence="9" id="KW-0966">Cell projection</keyword>
<evidence type="ECO:0000256" key="1">
    <source>
        <dbReference type="ARBA" id="ARBA00022475"/>
    </source>
</evidence>
<keyword evidence="9" id="KW-0282">Flagellum</keyword>
<dbReference type="AlphaFoldDB" id="A0A4V3DQG2"/>
<dbReference type="RefSeq" id="WP_133635062.1">
    <property type="nucleotide sequence ID" value="NZ_SNZJ01000004.1"/>
</dbReference>
<dbReference type="PANTHER" id="PTHR38766">
    <property type="entry name" value="FLAGELLAR PROTEIN FLIO"/>
    <property type="match status" value="1"/>
</dbReference>
<feature type="region of interest" description="Disordered" evidence="8">
    <location>
        <begin position="98"/>
        <end position="134"/>
    </location>
</feature>